<feature type="transmembrane region" description="Helical" evidence="1">
    <location>
        <begin position="5"/>
        <end position="25"/>
    </location>
</feature>
<accession>A0A1C7PDG2</accession>
<gene>
    <name evidence="2" type="ORF">PYTT_1882</name>
</gene>
<keyword evidence="3" id="KW-1185">Reference proteome</keyword>
<evidence type="ECO:0000256" key="1">
    <source>
        <dbReference type="SAM" id="Phobius"/>
    </source>
</evidence>
<keyword evidence="1" id="KW-0472">Membrane</keyword>
<sequence length="266" mass="29264">MTKWFLVRAVLMGVMFFGFGGYFFYDAAIGYPRQNEVFFTYQGFKKAGDDFEGYRSSPGGWASHVRGAVLWKGVESDGRVSVPDEKGNACLLPEGAAAAPAWPAVLANYDVMVSGGWSAAWNVYSGEHRLPSKPGEKPHDAASIREQWIAGGVCMVFGLLCLGLLLRTMGRRMSLSGNEVCAAGRKFSVADIRLVDLRQWKLKGLARFTVEKDGRTERVRVDGMTYGGFDKEQGEPAERFMQAVLALYGGDVLVYEEAEPAEKKDS</sequence>
<dbReference type="EMBL" id="LT629973">
    <property type="protein sequence ID" value="SEH93778.1"/>
    <property type="molecule type" value="Genomic_DNA"/>
</dbReference>
<keyword evidence="1" id="KW-0812">Transmembrane</keyword>
<evidence type="ECO:0000313" key="3">
    <source>
        <dbReference type="Proteomes" id="UP000176204"/>
    </source>
</evidence>
<dbReference type="KEGG" id="agl:PYTT_1882"/>
<name>A0A1C7PDG2_9BACT</name>
<reference evidence="3" key="1">
    <citation type="submission" date="2016-09" db="EMBL/GenBank/DDBJ databases">
        <authorList>
            <person name="Koehorst J."/>
        </authorList>
    </citation>
    <scope>NUCLEOTIDE SEQUENCE [LARGE SCALE GENOMIC DNA]</scope>
</reference>
<proteinExistence type="predicted"/>
<dbReference type="AlphaFoldDB" id="A0A1C7PDG2"/>
<evidence type="ECO:0000313" key="2">
    <source>
        <dbReference type="EMBL" id="SEH93778.1"/>
    </source>
</evidence>
<organism evidence="2 3">
    <name type="scientific">Akkermansia glycaniphila</name>
    <dbReference type="NCBI Taxonomy" id="1679444"/>
    <lineage>
        <taxon>Bacteria</taxon>
        <taxon>Pseudomonadati</taxon>
        <taxon>Verrucomicrobiota</taxon>
        <taxon>Verrucomicrobiia</taxon>
        <taxon>Verrucomicrobiales</taxon>
        <taxon>Akkermansiaceae</taxon>
        <taxon>Akkermansia</taxon>
    </lineage>
</organism>
<dbReference type="Proteomes" id="UP000176204">
    <property type="component" value="Chromosome I"/>
</dbReference>
<protein>
    <submittedName>
        <fullName evidence="2">Uncharacterized protein</fullName>
    </submittedName>
</protein>
<dbReference type="STRING" id="1679444.PYTT_1882"/>
<keyword evidence="1" id="KW-1133">Transmembrane helix</keyword>
<feature type="transmembrane region" description="Helical" evidence="1">
    <location>
        <begin position="148"/>
        <end position="166"/>
    </location>
</feature>